<dbReference type="OrthoDB" id="3979469at2759"/>
<reference evidence="3" key="1">
    <citation type="journal article" date="2020" name="Stud. Mycol.">
        <title>101 Dothideomycetes genomes: A test case for predicting lifestyles and emergence of pathogens.</title>
        <authorList>
            <person name="Haridas S."/>
            <person name="Albert R."/>
            <person name="Binder M."/>
            <person name="Bloem J."/>
            <person name="LaButti K."/>
            <person name="Salamov A."/>
            <person name="Andreopoulos B."/>
            <person name="Baker S."/>
            <person name="Barry K."/>
            <person name="Bills G."/>
            <person name="Bluhm B."/>
            <person name="Cannon C."/>
            <person name="Castanera R."/>
            <person name="Culley D."/>
            <person name="Daum C."/>
            <person name="Ezra D."/>
            <person name="Gonzalez J."/>
            <person name="Henrissat B."/>
            <person name="Kuo A."/>
            <person name="Liang C."/>
            <person name="Lipzen A."/>
            <person name="Lutzoni F."/>
            <person name="Magnuson J."/>
            <person name="Mondo S."/>
            <person name="Nolan M."/>
            <person name="Ohm R."/>
            <person name="Pangilinan J."/>
            <person name="Park H.-J."/>
            <person name="Ramirez L."/>
            <person name="Alfaro M."/>
            <person name="Sun H."/>
            <person name="Tritt A."/>
            <person name="Yoshinaga Y."/>
            <person name="Zwiers L.-H."/>
            <person name="Turgeon B."/>
            <person name="Goodwin S."/>
            <person name="Spatafora J."/>
            <person name="Crous P."/>
            <person name="Grigoriev I."/>
        </authorList>
    </citation>
    <scope>NUCLEOTIDE SEQUENCE [LARGE SCALE GENOMIC DNA]</scope>
    <source>
        <strain evidence="3">CECT 20119</strain>
    </source>
</reference>
<dbReference type="EMBL" id="ML992515">
    <property type="protein sequence ID" value="KAF2219696.1"/>
    <property type="molecule type" value="Genomic_DNA"/>
</dbReference>
<feature type="compositionally biased region" description="Basic and acidic residues" evidence="1">
    <location>
        <begin position="113"/>
        <end position="129"/>
    </location>
</feature>
<dbReference type="InterPro" id="IPR038882">
    <property type="entry name" value="Rcf3"/>
</dbReference>
<proteinExistence type="predicted"/>
<gene>
    <name evidence="2" type="ORF">BDZ85DRAFT_252540</name>
</gene>
<dbReference type="Proteomes" id="UP000799538">
    <property type="component" value="Unassembled WGS sequence"/>
</dbReference>
<evidence type="ECO:0000313" key="2">
    <source>
        <dbReference type="EMBL" id="KAF2219696.1"/>
    </source>
</evidence>
<evidence type="ECO:0000313" key="3">
    <source>
        <dbReference type="Proteomes" id="UP000799538"/>
    </source>
</evidence>
<evidence type="ECO:0008006" key="4">
    <source>
        <dbReference type="Google" id="ProtNLM"/>
    </source>
</evidence>
<keyword evidence="3" id="KW-1185">Reference proteome</keyword>
<name>A0A6A6G1T2_9PEZI</name>
<protein>
    <recommendedName>
        <fullName evidence="4">Imidazoleglycerol-phosphate dehydratase</fullName>
    </recommendedName>
</protein>
<dbReference type="PANTHER" id="PTHR39153">
    <property type="entry name" value="AGR244WP"/>
    <property type="match status" value="1"/>
</dbReference>
<dbReference type="AlphaFoldDB" id="A0A6A6G1T2"/>
<organism evidence="2 3">
    <name type="scientific">Elsinoe ampelina</name>
    <dbReference type="NCBI Taxonomy" id="302913"/>
    <lineage>
        <taxon>Eukaryota</taxon>
        <taxon>Fungi</taxon>
        <taxon>Dikarya</taxon>
        <taxon>Ascomycota</taxon>
        <taxon>Pezizomycotina</taxon>
        <taxon>Dothideomycetes</taxon>
        <taxon>Dothideomycetidae</taxon>
        <taxon>Myriangiales</taxon>
        <taxon>Elsinoaceae</taxon>
        <taxon>Elsinoe</taxon>
    </lineage>
</organism>
<evidence type="ECO:0000256" key="1">
    <source>
        <dbReference type="SAM" id="MobiDB-lite"/>
    </source>
</evidence>
<sequence length="129" mass="14416">MVNRHLDNPETDEAAWVAARGAVAGAARWGLFGAVAAGLGYALSPMYRGLTLQFKAFLQMSSMTFGSIIEADQRLRQHEVLVRQQKKIARDAEVWRRYETEYQRASQNSTARIDIESSRPTRGKSQGEG</sequence>
<feature type="region of interest" description="Disordered" evidence="1">
    <location>
        <begin position="104"/>
        <end position="129"/>
    </location>
</feature>
<accession>A0A6A6G1T2</accession>
<dbReference type="PANTHER" id="PTHR39153:SF1">
    <property type="entry name" value="AGR244WP"/>
    <property type="match status" value="1"/>
</dbReference>